<comment type="caution">
    <text evidence="2">The sequence shown here is derived from an EMBL/GenBank/DDBJ whole genome shotgun (WGS) entry which is preliminary data.</text>
</comment>
<dbReference type="AlphaFoldDB" id="A0A1Y4LZ25"/>
<keyword evidence="1" id="KW-0812">Transmembrane</keyword>
<name>A0A1Y4LZ25_9FIRM</name>
<keyword evidence="1" id="KW-1133">Transmembrane helix</keyword>
<feature type="transmembrane region" description="Helical" evidence="1">
    <location>
        <begin position="145"/>
        <end position="166"/>
    </location>
</feature>
<keyword evidence="3" id="KW-1185">Reference proteome</keyword>
<dbReference type="Pfam" id="PF20357">
    <property type="entry name" value="DUF6652"/>
    <property type="match status" value="1"/>
</dbReference>
<proteinExistence type="predicted"/>
<dbReference type="InterPro" id="IPR046594">
    <property type="entry name" value="DUF6652"/>
</dbReference>
<organism evidence="2 3">
    <name type="scientific">Faecalitalea cylindroides</name>
    <dbReference type="NCBI Taxonomy" id="39483"/>
    <lineage>
        <taxon>Bacteria</taxon>
        <taxon>Bacillati</taxon>
        <taxon>Bacillota</taxon>
        <taxon>Erysipelotrichia</taxon>
        <taxon>Erysipelotrichales</taxon>
        <taxon>Erysipelotrichaceae</taxon>
        <taxon>Faecalitalea</taxon>
    </lineage>
</organism>
<dbReference type="RefSeq" id="WP_087157945.1">
    <property type="nucleotide sequence ID" value="NZ_NFKM01000001.1"/>
</dbReference>
<dbReference type="Proteomes" id="UP000195447">
    <property type="component" value="Unassembled WGS sequence"/>
</dbReference>
<reference evidence="3" key="1">
    <citation type="submission" date="2017-04" db="EMBL/GenBank/DDBJ databases">
        <title>Function of individual gut microbiota members based on whole genome sequencing of pure cultures obtained from chicken caecum.</title>
        <authorList>
            <person name="Medvecky M."/>
            <person name="Cejkova D."/>
            <person name="Polansky O."/>
            <person name="Karasova D."/>
            <person name="Kubasova T."/>
            <person name="Cizek A."/>
            <person name="Rychlik I."/>
        </authorList>
    </citation>
    <scope>NUCLEOTIDE SEQUENCE [LARGE SCALE GENOMIC DNA]</scope>
    <source>
        <strain evidence="3">An178</strain>
    </source>
</reference>
<sequence>MNKSKMKLSAILSRLSFILLIISVDSMYVLPFLFEDFPLDWLIQIIIPILYVLSVISLFLIKKEIDGDHTLIKMAMIGKVALIPWFCVNAFWITLLFLSGIILPLNWLGLPVILVIDGLILAITSLYSSVGIYSFYRKHQMSYRTLLIVLQWIFIMDVVSSIVAFIQSNKKVKHQKE</sequence>
<gene>
    <name evidence="2" type="ORF">B5F14_00075</name>
</gene>
<feature type="transmembrane region" description="Helical" evidence="1">
    <location>
        <begin position="41"/>
        <end position="61"/>
    </location>
</feature>
<evidence type="ECO:0000313" key="3">
    <source>
        <dbReference type="Proteomes" id="UP000195447"/>
    </source>
</evidence>
<evidence type="ECO:0000256" key="1">
    <source>
        <dbReference type="SAM" id="Phobius"/>
    </source>
</evidence>
<keyword evidence="1" id="KW-0472">Membrane</keyword>
<feature type="transmembrane region" description="Helical" evidence="1">
    <location>
        <begin position="108"/>
        <end position="133"/>
    </location>
</feature>
<dbReference type="EMBL" id="NFKM01000001">
    <property type="protein sequence ID" value="OUP61825.1"/>
    <property type="molecule type" value="Genomic_DNA"/>
</dbReference>
<accession>A0A1Y4LZ25</accession>
<evidence type="ECO:0000313" key="2">
    <source>
        <dbReference type="EMBL" id="OUP61825.1"/>
    </source>
</evidence>
<feature type="transmembrane region" description="Helical" evidence="1">
    <location>
        <begin position="82"/>
        <end position="102"/>
    </location>
</feature>
<feature type="transmembrane region" description="Helical" evidence="1">
    <location>
        <begin position="12"/>
        <end position="29"/>
    </location>
</feature>
<protein>
    <submittedName>
        <fullName evidence="2">Uncharacterized protein</fullName>
    </submittedName>
</protein>